<name>A0A8T0A5R5_SILME</name>
<gene>
    <name evidence="1" type="ORF">HF521_015823</name>
</gene>
<accession>A0A8T0A5R5</accession>
<comment type="caution">
    <text evidence="1">The sequence shown here is derived from an EMBL/GenBank/DDBJ whole genome shotgun (WGS) entry which is preliminary data.</text>
</comment>
<dbReference type="AlphaFoldDB" id="A0A8T0A5R5"/>
<reference evidence="1" key="1">
    <citation type="submission" date="2020-08" db="EMBL/GenBank/DDBJ databases">
        <title>Chromosome-level assembly of Southern catfish (Silurus meridionalis) provides insights into visual adaptation to the nocturnal and benthic lifestyles.</title>
        <authorList>
            <person name="Zhang Y."/>
            <person name="Wang D."/>
            <person name="Peng Z."/>
        </authorList>
    </citation>
    <scope>NUCLEOTIDE SEQUENCE</scope>
    <source>
        <strain evidence="1">SWU-2019-XX</strain>
        <tissue evidence="1">Muscle</tissue>
    </source>
</reference>
<protein>
    <submittedName>
        <fullName evidence="1">Uncharacterized protein</fullName>
    </submittedName>
</protein>
<keyword evidence="2" id="KW-1185">Reference proteome</keyword>
<evidence type="ECO:0000313" key="2">
    <source>
        <dbReference type="Proteomes" id="UP000606274"/>
    </source>
</evidence>
<proteinExistence type="predicted"/>
<evidence type="ECO:0000313" key="1">
    <source>
        <dbReference type="EMBL" id="KAF7686461.1"/>
    </source>
</evidence>
<dbReference type="Proteomes" id="UP000606274">
    <property type="component" value="Unassembled WGS sequence"/>
</dbReference>
<organism evidence="1 2">
    <name type="scientific">Silurus meridionalis</name>
    <name type="common">Southern catfish</name>
    <name type="synonym">Silurus soldatovi meridionalis</name>
    <dbReference type="NCBI Taxonomy" id="175797"/>
    <lineage>
        <taxon>Eukaryota</taxon>
        <taxon>Metazoa</taxon>
        <taxon>Chordata</taxon>
        <taxon>Craniata</taxon>
        <taxon>Vertebrata</taxon>
        <taxon>Euteleostomi</taxon>
        <taxon>Actinopterygii</taxon>
        <taxon>Neopterygii</taxon>
        <taxon>Teleostei</taxon>
        <taxon>Ostariophysi</taxon>
        <taxon>Siluriformes</taxon>
        <taxon>Siluridae</taxon>
        <taxon>Silurus</taxon>
    </lineage>
</organism>
<dbReference type="EMBL" id="JABFDY010000029">
    <property type="protein sequence ID" value="KAF7686461.1"/>
    <property type="molecule type" value="Genomic_DNA"/>
</dbReference>
<sequence>MVICSPESFTERLHWVEKDFAKKCVLSIMEKPVSPSQVYMEHWSSTVLKKQFSSSSVFSQNKEVKVGSWLKHSPYRQFQRAQHIVSRLTTEKRGLFC</sequence>